<reference evidence="1" key="2">
    <citation type="submission" date="2002-06" db="EMBL/GenBank/DDBJ databases">
        <title>Oryza sativa nipponbare(GA3) genomic DNA, chromosome 8, BAC clone:OSJNBb0011E04.</title>
        <authorList>
            <person name="Sasaki T."/>
            <person name="Matsumoto T."/>
            <person name="Katayose Y."/>
        </authorList>
    </citation>
    <scope>NUCLEOTIDE SEQUENCE</scope>
</reference>
<accession>Q8H2U9</accession>
<evidence type="ECO:0000313" key="2">
    <source>
        <dbReference type="EMBL" id="BAD05411.1"/>
    </source>
</evidence>
<reference evidence="2" key="1">
    <citation type="submission" date="2002-01" db="EMBL/GenBank/DDBJ databases">
        <title>Oryza sativa nipponbare(GA3) genomic DNA, chromosome 8, PAC clone:P0709D11.</title>
        <authorList>
            <person name="Sasaki T."/>
            <person name="Matsumoto T."/>
            <person name="Yamamoto K."/>
        </authorList>
    </citation>
    <scope>NUCLEOTIDE SEQUENCE</scope>
</reference>
<evidence type="ECO:0000313" key="3">
    <source>
        <dbReference type="Proteomes" id="UP000000763"/>
    </source>
</evidence>
<name>Q8H2U9_ORYSJ</name>
<protein>
    <submittedName>
        <fullName evidence="1">Uncharacterized protein</fullName>
    </submittedName>
</protein>
<dbReference type="AlphaFoldDB" id="Q8H2U9"/>
<dbReference type="Proteomes" id="UP000000763">
    <property type="component" value="Chromosome 8"/>
</dbReference>
<sequence>MPHFRHSHRSAQVFSHELRQRKTNLPLLSILLGVPYLCLHPRLPPAWHPSPSAIHLSPSVQYSYGCSSSGGGGGRRWRCRGADLRGRYSEGRGAHNLESMFASIGCVAGIEFVRTNGFHYPSEKALAKLFSTVRIAPYLLILPPLQ</sequence>
<dbReference type="EMBL" id="AP004675">
    <property type="protein sequence ID" value="BAD05411.1"/>
    <property type="molecule type" value="Genomic_DNA"/>
</dbReference>
<evidence type="ECO:0000313" key="1">
    <source>
        <dbReference type="EMBL" id="BAC22576.1"/>
    </source>
</evidence>
<proteinExistence type="predicted"/>
<dbReference type="EMBL" id="AP005443">
    <property type="protein sequence ID" value="BAC22576.1"/>
    <property type="molecule type" value="Genomic_DNA"/>
</dbReference>
<reference evidence="3" key="4">
    <citation type="journal article" date="2008" name="Nucleic Acids Res.">
        <title>The rice annotation project database (RAP-DB): 2008 update.</title>
        <authorList>
            <consortium name="The rice annotation project (RAP)"/>
        </authorList>
    </citation>
    <scope>GENOME REANNOTATION</scope>
    <source>
        <strain evidence="3">cv. Nipponbare</strain>
    </source>
</reference>
<gene>
    <name evidence="1" type="ORF">OSJNBb0011E04.127</name>
    <name evidence="2" type="ORF">P0709D11.17</name>
</gene>
<organism evidence="1 3">
    <name type="scientific">Oryza sativa subsp. japonica</name>
    <name type="common">Rice</name>
    <dbReference type="NCBI Taxonomy" id="39947"/>
    <lineage>
        <taxon>Eukaryota</taxon>
        <taxon>Viridiplantae</taxon>
        <taxon>Streptophyta</taxon>
        <taxon>Embryophyta</taxon>
        <taxon>Tracheophyta</taxon>
        <taxon>Spermatophyta</taxon>
        <taxon>Magnoliopsida</taxon>
        <taxon>Liliopsida</taxon>
        <taxon>Poales</taxon>
        <taxon>Poaceae</taxon>
        <taxon>BOP clade</taxon>
        <taxon>Oryzoideae</taxon>
        <taxon>Oryzeae</taxon>
        <taxon>Oryzinae</taxon>
        <taxon>Oryza</taxon>
        <taxon>Oryza sativa</taxon>
    </lineage>
</organism>
<reference evidence="3" key="3">
    <citation type="journal article" date="2005" name="Nature">
        <title>The map-based sequence of the rice genome.</title>
        <authorList>
            <consortium name="International rice genome sequencing project (IRGSP)"/>
            <person name="Matsumoto T."/>
            <person name="Wu J."/>
            <person name="Kanamori H."/>
            <person name="Katayose Y."/>
            <person name="Fujisawa M."/>
            <person name="Namiki N."/>
            <person name="Mizuno H."/>
            <person name="Yamamoto K."/>
            <person name="Antonio B.A."/>
            <person name="Baba T."/>
            <person name="Sakata K."/>
            <person name="Nagamura Y."/>
            <person name="Aoki H."/>
            <person name="Arikawa K."/>
            <person name="Arita K."/>
            <person name="Bito T."/>
            <person name="Chiden Y."/>
            <person name="Fujitsuka N."/>
            <person name="Fukunaka R."/>
            <person name="Hamada M."/>
            <person name="Harada C."/>
            <person name="Hayashi A."/>
            <person name="Hijishita S."/>
            <person name="Honda M."/>
            <person name="Hosokawa S."/>
            <person name="Ichikawa Y."/>
            <person name="Idonuma A."/>
            <person name="Iijima M."/>
            <person name="Ikeda M."/>
            <person name="Ikeno M."/>
            <person name="Ito K."/>
            <person name="Ito S."/>
            <person name="Ito T."/>
            <person name="Ito Y."/>
            <person name="Ito Y."/>
            <person name="Iwabuchi A."/>
            <person name="Kamiya K."/>
            <person name="Karasawa W."/>
            <person name="Kurita K."/>
            <person name="Katagiri S."/>
            <person name="Kikuta A."/>
            <person name="Kobayashi H."/>
            <person name="Kobayashi N."/>
            <person name="Machita K."/>
            <person name="Maehara T."/>
            <person name="Masukawa M."/>
            <person name="Mizubayashi T."/>
            <person name="Mukai Y."/>
            <person name="Nagasaki H."/>
            <person name="Nagata Y."/>
            <person name="Naito S."/>
            <person name="Nakashima M."/>
            <person name="Nakama Y."/>
            <person name="Nakamichi Y."/>
            <person name="Nakamura M."/>
            <person name="Meguro A."/>
            <person name="Negishi M."/>
            <person name="Ohta I."/>
            <person name="Ohta T."/>
            <person name="Okamoto M."/>
            <person name="Ono N."/>
            <person name="Saji S."/>
            <person name="Sakaguchi M."/>
            <person name="Sakai K."/>
            <person name="Shibata M."/>
            <person name="Shimokawa T."/>
            <person name="Song J."/>
            <person name="Takazaki Y."/>
            <person name="Terasawa K."/>
            <person name="Tsugane M."/>
            <person name="Tsuji K."/>
            <person name="Ueda S."/>
            <person name="Waki K."/>
            <person name="Yamagata H."/>
            <person name="Yamamoto M."/>
            <person name="Yamamoto S."/>
            <person name="Yamane H."/>
            <person name="Yoshiki S."/>
            <person name="Yoshihara R."/>
            <person name="Yukawa K."/>
            <person name="Zhong H."/>
            <person name="Yano M."/>
            <person name="Yuan Q."/>
            <person name="Ouyang S."/>
            <person name="Liu J."/>
            <person name="Jones K.M."/>
            <person name="Gansberger K."/>
            <person name="Moffat K."/>
            <person name="Hill J."/>
            <person name="Bera J."/>
            <person name="Fadrosh D."/>
            <person name="Jin S."/>
            <person name="Johri S."/>
            <person name="Kim M."/>
            <person name="Overton L."/>
            <person name="Reardon M."/>
            <person name="Tsitrin T."/>
            <person name="Vuong H."/>
            <person name="Weaver B."/>
            <person name="Ciecko A."/>
            <person name="Tallon L."/>
            <person name="Jackson J."/>
            <person name="Pai G."/>
            <person name="Aken S.V."/>
            <person name="Utterback T."/>
            <person name="Reidmuller S."/>
            <person name="Feldblyum T."/>
            <person name="Hsiao J."/>
            <person name="Zismann V."/>
            <person name="Iobst S."/>
            <person name="de Vazeille A.R."/>
            <person name="Buell C.R."/>
            <person name="Ying K."/>
            <person name="Li Y."/>
            <person name="Lu T."/>
            <person name="Huang Y."/>
            <person name="Zhao Q."/>
            <person name="Feng Q."/>
            <person name="Zhang L."/>
            <person name="Zhu J."/>
            <person name="Weng Q."/>
            <person name="Mu J."/>
            <person name="Lu Y."/>
            <person name="Fan D."/>
            <person name="Liu Y."/>
            <person name="Guan J."/>
            <person name="Zhang Y."/>
            <person name="Yu S."/>
            <person name="Liu X."/>
            <person name="Zhang Y."/>
            <person name="Hong G."/>
            <person name="Han B."/>
            <person name="Choisne N."/>
            <person name="Demange N."/>
            <person name="Orjeda G."/>
            <person name="Samain S."/>
            <person name="Cattolico L."/>
            <person name="Pelletier E."/>
            <person name="Couloux A."/>
            <person name="Segurens B."/>
            <person name="Wincker P."/>
            <person name="D'Hont A."/>
            <person name="Scarpelli C."/>
            <person name="Weissenbach J."/>
            <person name="Salanoubat M."/>
            <person name="Quetier F."/>
            <person name="Yu Y."/>
            <person name="Kim H.R."/>
            <person name="Rambo T."/>
            <person name="Currie J."/>
            <person name="Collura K."/>
            <person name="Luo M."/>
            <person name="Yang T."/>
            <person name="Ammiraju J.S.S."/>
            <person name="Engler F."/>
            <person name="Soderlund C."/>
            <person name="Wing R.A."/>
            <person name="Palmer L.E."/>
            <person name="de la Bastide M."/>
            <person name="Spiegel L."/>
            <person name="Nascimento L."/>
            <person name="Zutavern T."/>
            <person name="O'Shaughnessy A."/>
            <person name="Dike S."/>
            <person name="Dedhia N."/>
            <person name="Preston R."/>
            <person name="Balija V."/>
            <person name="McCombie W.R."/>
            <person name="Chow T."/>
            <person name="Chen H."/>
            <person name="Chung M."/>
            <person name="Chen C."/>
            <person name="Shaw J."/>
            <person name="Wu H."/>
            <person name="Hsiao K."/>
            <person name="Chao Y."/>
            <person name="Chu M."/>
            <person name="Cheng C."/>
            <person name="Hour A."/>
            <person name="Lee P."/>
            <person name="Lin S."/>
            <person name="Lin Y."/>
            <person name="Liou J."/>
            <person name="Liu S."/>
            <person name="Hsing Y."/>
            <person name="Raghuvanshi S."/>
            <person name="Mohanty A."/>
            <person name="Bharti A.K."/>
            <person name="Gaur A."/>
            <person name="Gupta V."/>
            <person name="Kumar D."/>
            <person name="Ravi V."/>
            <person name="Vij S."/>
            <person name="Kapur A."/>
            <person name="Khurana P."/>
            <person name="Khurana P."/>
            <person name="Khurana J.P."/>
            <person name="Tyagi A.K."/>
            <person name="Gaikwad K."/>
            <person name="Singh A."/>
            <person name="Dalal V."/>
            <person name="Srivastava S."/>
            <person name="Dixit A."/>
            <person name="Pal A.K."/>
            <person name="Ghazi I.A."/>
            <person name="Yadav M."/>
            <person name="Pandit A."/>
            <person name="Bhargava A."/>
            <person name="Sureshbabu K."/>
            <person name="Batra K."/>
            <person name="Sharma T.R."/>
            <person name="Mohapatra T."/>
            <person name="Singh N.K."/>
            <person name="Messing J."/>
            <person name="Nelson A.B."/>
            <person name="Fuks G."/>
            <person name="Kavchok S."/>
            <person name="Keizer G."/>
            <person name="Linton E."/>
            <person name="Llaca V."/>
            <person name="Song R."/>
            <person name="Tanyolac B."/>
            <person name="Young S."/>
            <person name="Ho-Il K."/>
            <person name="Hahn J.H."/>
            <person name="Sangsakoo G."/>
            <person name="Vanavichit A."/>
            <person name="de Mattos Luiz.A.T."/>
            <person name="Zimmer P.D."/>
            <person name="Malone G."/>
            <person name="Dellagostin O."/>
            <person name="de Oliveira A.C."/>
            <person name="Bevan M."/>
            <person name="Bancroft I."/>
            <person name="Minx P."/>
            <person name="Cordum H."/>
            <person name="Wilson R."/>
            <person name="Cheng Z."/>
            <person name="Jin W."/>
            <person name="Jiang J."/>
            <person name="Leong S.A."/>
            <person name="Iwama H."/>
            <person name="Gojobori T."/>
            <person name="Itoh T."/>
            <person name="Niimura Y."/>
            <person name="Fujii Y."/>
            <person name="Habara T."/>
            <person name="Sakai H."/>
            <person name="Sato Y."/>
            <person name="Wilson G."/>
            <person name="Kumar K."/>
            <person name="McCouch S."/>
            <person name="Juretic N."/>
            <person name="Hoen D."/>
            <person name="Wright S."/>
            <person name="Bruskiewich R."/>
            <person name="Bureau T."/>
            <person name="Miyao A."/>
            <person name="Hirochika H."/>
            <person name="Nishikawa T."/>
            <person name="Kadowaki K."/>
            <person name="Sugiura M."/>
            <person name="Burr B."/>
            <person name="Sasaki T."/>
        </authorList>
    </citation>
    <scope>NUCLEOTIDE SEQUENCE [LARGE SCALE GENOMIC DNA]</scope>
    <source>
        <strain evidence="3">cv. Nipponbare</strain>
    </source>
</reference>